<feature type="transmembrane region" description="Helical" evidence="7">
    <location>
        <begin position="162"/>
        <end position="183"/>
    </location>
</feature>
<feature type="transmembrane region" description="Helical" evidence="7">
    <location>
        <begin position="271"/>
        <end position="290"/>
    </location>
</feature>
<feature type="transmembrane region" description="Helical" evidence="7">
    <location>
        <begin position="93"/>
        <end position="114"/>
    </location>
</feature>
<feature type="compositionally biased region" description="Basic and acidic residues" evidence="6">
    <location>
        <begin position="663"/>
        <end position="673"/>
    </location>
</feature>
<evidence type="ECO:0008006" key="11">
    <source>
        <dbReference type="Google" id="ProtNLM"/>
    </source>
</evidence>
<accession>A0A9W7FJB1</accession>
<dbReference type="PANTHER" id="PTHR42893:SF9">
    <property type="entry name" value="PROTEIN DETOXIFICATION 46, CHLOROPLASTIC"/>
    <property type="match status" value="1"/>
</dbReference>
<evidence type="ECO:0000256" key="2">
    <source>
        <dbReference type="ARBA" id="ARBA00010199"/>
    </source>
</evidence>
<proteinExistence type="inferred from homology"/>
<dbReference type="AlphaFoldDB" id="A0A9W7FJB1"/>
<name>A0A9W7FJB1_9STRA</name>
<feature type="chain" id="PRO_5040999709" description="Multidrug and toxic compound extrusion protein" evidence="8">
    <location>
        <begin position="20"/>
        <end position="692"/>
    </location>
</feature>
<reference evidence="10" key="1">
    <citation type="journal article" date="2023" name="Commun. Biol.">
        <title>Genome analysis of Parmales, the sister group of diatoms, reveals the evolutionary specialization of diatoms from phago-mixotrophs to photoautotrophs.</title>
        <authorList>
            <person name="Ban H."/>
            <person name="Sato S."/>
            <person name="Yoshikawa S."/>
            <person name="Yamada K."/>
            <person name="Nakamura Y."/>
            <person name="Ichinomiya M."/>
            <person name="Sato N."/>
            <person name="Blanc-Mathieu R."/>
            <person name="Endo H."/>
            <person name="Kuwata A."/>
            <person name="Ogata H."/>
        </authorList>
    </citation>
    <scope>NUCLEOTIDE SEQUENCE [LARGE SCALE GENOMIC DNA]</scope>
    <source>
        <strain evidence="10">NIES 3699</strain>
    </source>
</reference>
<dbReference type="Pfam" id="PF01554">
    <property type="entry name" value="MatE"/>
    <property type="match status" value="1"/>
</dbReference>
<evidence type="ECO:0000313" key="9">
    <source>
        <dbReference type="EMBL" id="GMI13111.1"/>
    </source>
</evidence>
<dbReference type="InterPro" id="IPR002528">
    <property type="entry name" value="MATE_fam"/>
</dbReference>
<keyword evidence="8" id="KW-0732">Signal</keyword>
<feature type="transmembrane region" description="Helical" evidence="7">
    <location>
        <begin position="240"/>
        <end position="265"/>
    </location>
</feature>
<evidence type="ECO:0000256" key="1">
    <source>
        <dbReference type="ARBA" id="ARBA00004141"/>
    </source>
</evidence>
<feature type="transmembrane region" description="Helical" evidence="7">
    <location>
        <begin position="439"/>
        <end position="461"/>
    </location>
</feature>
<evidence type="ECO:0000256" key="5">
    <source>
        <dbReference type="ARBA" id="ARBA00023136"/>
    </source>
</evidence>
<dbReference type="GO" id="GO:0042910">
    <property type="term" value="F:xenobiotic transmembrane transporter activity"/>
    <property type="evidence" value="ECO:0007669"/>
    <property type="project" value="InterPro"/>
</dbReference>
<keyword evidence="5 7" id="KW-0472">Membrane</keyword>
<feature type="transmembrane region" description="Helical" evidence="7">
    <location>
        <begin position="121"/>
        <end position="142"/>
    </location>
</feature>
<dbReference type="GO" id="GO:0016020">
    <property type="term" value="C:membrane"/>
    <property type="evidence" value="ECO:0007669"/>
    <property type="project" value="UniProtKB-SubCell"/>
</dbReference>
<feature type="transmembrane region" description="Helical" evidence="7">
    <location>
        <begin position="473"/>
        <end position="494"/>
    </location>
</feature>
<evidence type="ECO:0000256" key="8">
    <source>
        <dbReference type="SAM" id="SignalP"/>
    </source>
</evidence>
<comment type="similarity">
    <text evidence="2">Belongs to the multi antimicrobial extrusion (MATE) (TC 2.A.66.1) family.</text>
</comment>
<dbReference type="PANTHER" id="PTHR42893">
    <property type="entry name" value="PROTEIN DETOXIFICATION 44, CHLOROPLASTIC-RELATED"/>
    <property type="match status" value="1"/>
</dbReference>
<comment type="caution">
    <text evidence="9">The sequence shown here is derived from an EMBL/GenBank/DDBJ whole genome shotgun (WGS) entry which is preliminary data.</text>
</comment>
<dbReference type="EMBL" id="BRXX01000458">
    <property type="protein sequence ID" value="GMI13111.1"/>
    <property type="molecule type" value="Genomic_DNA"/>
</dbReference>
<gene>
    <name evidence="9" type="ORF">TrVE_jg2567</name>
</gene>
<organism evidence="9 10">
    <name type="scientific">Triparma verrucosa</name>
    <dbReference type="NCBI Taxonomy" id="1606542"/>
    <lineage>
        <taxon>Eukaryota</taxon>
        <taxon>Sar</taxon>
        <taxon>Stramenopiles</taxon>
        <taxon>Ochrophyta</taxon>
        <taxon>Bolidophyceae</taxon>
        <taxon>Parmales</taxon>
        <taxon>Triparmaceae</taxon>
        <taxon>Triparma</taxon>
    </lineage>
</organism>
<feature type="signal peptide" evidence="8">
    <location>
        <begin position="1"/>
        <end position="19"/>
    </location>
</feature>
<dbReference type="GO" id="GO:0015297">
    <property type="term" value="F:antiporter activity"/>
    <property type="evidence" value="ECO:0007669"/>
    <property type="project" value="InterPro"/>
</dbReference>
<feature type="transmembrane region" description="Helical" evidence="7">
    <location>
        <begin position="354"/>
        <end position="374"/>
    </location>
</feature>
<evidence type="ECO:0000256" key="7">
    <source>
        <dbReference type="SAM" id="Phobius"/>
    </source>
</evidence>
<feature type="region of interest" description="Disordered" evidence="6">
    <location>
        <begin position="646"/>
        <end position="678"/>
    </location>
</feature>
<keyword evidence="3 7" id="KW-0812">Transmembrane</keyword>
<evidence type="ECO:0000256" key="6">
    <source>
        <dbReference type="SAM" id="MobiDB-lite"/>
    </source>
</evidence>
<keyword evidence="10" id="KW-1185">Reference proteome</keyword>
<sequence length="692" mass="74067">MKASILLLLVACFSSPAVGFLPVLPNVKFSSFKTAPRITTNSLLLATVERPGVLDEANNQAPGDVSVGDIIIKRTVEEKHSVRSIVKFAVPAMGVWLCGPVLSLIDTSAVGLFCGTIQQAALSPAVAITDYSALLLAFMFTATTNLIAGESTEGADSNASKILVSALQMSLFVGTIAGTLLLASSHTLLKTLIGNEAVDPRVFTAALKYVRIRALGLPAAVVIGSAQAACLGLKDIKSPLYVLAAAALVNAFCDAVLVPCALPLFNGAAGAAWATVFSQFAAMGLFWKWLTWKGDRGGGILKMLKWVKKSDTTKAASPPKPVAPKKEAFTTRGFLPSSLRVTDMLKLKKQNAKYFLPFFLPVTFTQVGRISAYVAMAHVVSSVMNPVSMASQQIILAIFYTLTPIADSLSLTGQSFVPELNSRSEKGSLINYNRKLIKTGWIFGAVMSCLVSLVPPFSWAFTNDPAVQAQIRTIVPVVAMTFSCHGVVCAAEGIMLGMRDLGFLSGIYSSFLFLAPLAFLRVKKFALRGNTVTPVDVWKVFFAYNVLRSIGWTARFLWLNKKAARSCITAQDPEAALAVATSTIEDGISVDTKIGDVIESHDTDTVIVDMPVLNSGKEVGGMEMASIAEVFEDKAVADLVRDFVQGGDEEGEGGEGNTGAAGEMEHEDNKPEEWDATFDNVLKDLDEKYKKE</sequence>
<keyword evidence="4 7" id="KW-1133">Transmembrane helix</keyword>
<feature type="transmembrane region" description="Helical" evidence="7">
    <location>
        <begin position="501"/>
        <end position="520"/>
    </location>
</feature>
<protein>
    <recommendedName>
        <fullName evidence="11">Multidrug and toxic compound extrusion protein</fullName>
    </recommendedName>
</protein>
<dbReference type="InterPro" id="IPR044644">
    <property type="entry name" value="DinF-like"/>
</dbReference>
<evidence type="ECO:0000256" key="3">
    <source>
        <dbReference type="ARBA" id="ARBA00022692"/>
    </source>
</evidence>
<evidence type="ECO:0000256" key="4">
    <source>
        <dbReference type="ARBA" id="ARBA00022989"/>
    </source>
</evidence>
<comment type="subcellular location">
    <subcellularLocation>
        <location evidence="1">Membrane</location>
        <topology evidence="1">Multi-pass membrane protein</topology>
    </subcellularLocation>
</comment>
<evidence type="ECO:0000313" key="10">
    <source>
        <dbReference type="Proteomes" id="UP001165160"/>
    </source>
</evidence>
<dbReference type="Proteomes" id="UP001165160">
    <property type="component" value="Unassembled WGS sequence"/>
</dbReference>